<accession>A0A8C6GUM5</accession>
<sequence>MISYRVAAKLKFHKEQSISQQKCTTQQASKPMLTSLVLRLFCNLTTLMAPNRSFAGKMRSHSLGMGCSQLALVQPFPLCINGKTVCFKCSNGIIFVYCHQHR</sequence>
<name>A0A8C6GUM5_MUSSI</name>
<evidence type="ECO:0000313" key="1">
    <source>
        <dbReference type="Ensembl" id="ENSMSIP00000011784.1"/>
    </source>
</evidence>
<dbReference type="Proteomes" id="UP000694415">
    <property type="component" value="Unplaced"/>
</dbReference>
<dbReference type="GeneTree" id="ENSGT00900000143557"/>
<keyword evidence="2" id="KW-1185">Reference proteome</keyword>
<proteinExistence type="predicted"/>
<dbReference type="Ensembl" id="ENSMSIT00000014947.1">
    <property type="protein sequence ID" value="ENSMSIP00000011784.1"/>
    <property type="gene ID" value="ENSMSIG00000010282.1"/>
</dbReference>
<dbReference type="AlphaFoldDB" id="A0A8C6GUM5"/>
<organism evidence="1 2">
    <name type="scientific">Mus spicilegus</name>
    <name type="common">Mound-building mouse</name>
    <dbReference type="NCBI Taxonomy" id="10103"/>
    <lineage>
        <taxon>Eukaryota</taxon>
        <taxon>Metazoa</taxon>
        <taxon>Chordata</taxon>
        <taxon>Craniata</taxon>
        <taxon>Vertebrata</taxon>
        <taxon>Euteleostomi</taxon>
        <taxon>Mammalia</taxon>
        <taxon>Eutheria</taxon>
        <taxon>Euarchontoglires</taxon>
        <taxon>Glires</taxon>
        <taxon>Rodentia</taxon>
        <taxon>Myomorpha</taxon>
        <taxon>Muroidea</taxon>
        <taxon>Muridae</taxon>
        <taxon>Murinae</taxon>
        <taxon>Mus</taxon>
        <taxon>Mus</taxon>
    </lineage>
</organism>
<reference evidence="1" key="1">
    <citation type="submission" date="2025-08" db="UniProtKB">
        <authorList>
            <consortium name="Ensembl"/>
        </authorList>
    </citation>
    <scope>IDENTIFICATION</scope>
</reference>
<reference evidence="1" key="2">
    <citation type="submission" date="2025-09" db="UniProtKB">
        <authorList>
            <consortium name="Ensembl"/>
        </authorList>
    </citation>
    <scope>IDENTIFICATION</scope>
</reference>
<evidence type="ECO:0000313" key="2">
    <source>
        <dbReference type="Proteomes" id="UP000694415"/>
    </source>
</evidence>
<protein>
    <submittedName>
        <fullName evidence="1">Uncharacterized protein</fullName>
    </submittedName>
</protein>